<evidence type="ECO:0000313" key="3">
    <source>
        <dbReference type="Proteomes" id="UP000311382"/>
    </source>
</evidence>
<dbReference type="OrthoDB" id="2529867at2759"/>
<organism evidence="2 3">
    <name type="scientific">Rhodotorula diobovata</name>
    <dbReference type="NCBI Taxonomy" id="5288"/>
    <lineage>
        <taxon>Eukaryota</taxon>
        <taxon>Fungi</taxon>
        <taxon>Dikarya</taxon>
        <taxon>Basidiomycota</taxon>
        <taxon>Pucciniomycotina</taxon>
        <taxon>Microbotryomycetes</taxon>
        <taxon>Sporidiobolales</taxon>
        <taxon>Sporidiobolaceae</taxon>
        <taxon>Rhodotorula</taxon>
    </lineage>
</organism>
<accession>A0A5C5G1K3</accession>
<comment type="caution">
    <text evidence="2">The sequence shown here is derived from an EMBL/GenBank/DDBJ whole genome shotgun (WGS) entry which is preliminary data.</text>
</comment>
<reference evidence="2 3" key="1">
    <citation type="submission" date="2019-03" db="EMBL/GenBank/DDBJ databases">
        <title>Rhodosporidium diobovatum UCD-FST 08-225 genome sequencing, assembly, and annotation.</title>
        <authorList>
            <person name="Fakankun I.U."/>
            <person name="Fristensky B."/>
            <person name="Levin D.B."/>
        </authorList>
    </citation>
    <scope>NUCLEOTIDE SEQUENCE [LARGE SCALE GENOMIC DNA]</scope>
    <source>
        <strain evidence="2 3">UCD-FST 08-225</strain>
    </source>
</reference>
<keyword evidence="1" id="KW-0472">Membrane</keyword>
<keyword evidence="3" id="KW-1185">Reference proteome</keyword>
<keyword evidence="1" id="KW-1133">Transmembrane helix</keyword>
<feature type="transmembrane region" description="Helical" evidence="1">
    <location>
        <begin position="59"/>
        <end position="82"/>
    </location>
</feature>
<dbReference type="EMBL" id="SOZI01000017">
    <property type="protein sequence ID" value="TNY22973.1"/>
    <property type="molecule type" value="Genomic_DNA"/>
</dbReference>
<name>A0A5C5G1K3_9BASI</name>
<evidence type="ECO:0000313" key="2">
    <source>
        <dbReference type="EMBL" id="TNY22973.1"/>
    </source>
</evidence>
<dbReference type="AlphaFoldDB" id="A0A5C5G1K3"/>
<sequence length="186" mass="20975">MPTRVRTPLVLPPPLPLLPPPVLTLAHAMPGFALGPYLAPYSSTLRPLAYYSTWTLVYLSYALQPALITLLQLLVLLLTWFLPPLEHWTERSRARMRASEWADERWAWEHSGGRRPVREYPQWAMKAARAVDVRWAFVAAWEWVVEKLRALSATMGWGKPGTAGPGKKKDAGATSSLALSSLRFSW</sequence>
<protein>
    <submittedName>
        <fullName evidence="2">Uncharacterized protein</fullName>
    </submittedName>
</protein>
<dbReference type="Proteomes" id="UP000311382">
    <property type="component" value="Unassembled WGS sequence"/>
</dbReference>
<evidence type="ECO:0000256" key="1">
    <source>
        <dbReference type="SAM" id="Phobius"/>
    </source>
</evidence>
<keyword evidence="1" id="KW-0812">Transmembrane</keyword>
<gene>
    <name evidence="2" type="ORF">DMC30DRAFT_390705</name>
</gene>
<proteinExistence type="predicted"/>